<dbReference type="GO" id="GO:0032259">
    <property type="term" value="P:methylation"/>
    <property type="evidence" value="ECO:0007669"/>
    <property type="project" value="UniProtKB-KW"/>
</dbReference>
<feature type="domain" description="Methyltransferase" evidence="1">
    <location>
        <begin position="153"/>
        <end position="259"/>
    </location>
</feature>
<comment type="caution">
    <text evidence="2">The sequence shown here is derived from an EMBL/GenBank/DDBJ whole genome shotgun (WGS) entry which is preliminary data.</text>
</comment>
<dbReference type="Pfam" id="PF13649">
    <property type="entry name" value="Methyltransf_25"/>
    <property type="match status" value="1"/>
</dbReference>
<dbReference type="SUPFAM" id="SSF46785">
    <property type="entry name" value="Winged helix' DNA-binding domain"/>
    <property type="match status" value="1"/>
</dbReference>
<protein>
    <submittedName>
        <fullName evidence="2">2-ketoarginine methyltransferase</fullName>
    </submittedName>
</protein>
<dbReference type="InterPro" id="IPR029063">
    <property type="entry name" value="SAM-dependent_MTases_sf"/>
</dbReference>
<dbReference type="RefSeq" id="WP_281904364.1">
    <property type="nucleotide sequence ID" value="NZ_BSDI01000068.1"/>
</dbReference>
<dbReference type="InterPro" id="IPR036390">
    <property type="entry name" value="WH_DNA-bd_sf"/>
</dbReference>
<dbReference type="InterPro" id="IPR041698">
    <property type="entry name" value="Methyltransf_25"/>
</dbReference>
<reference evidence="2" key="1">
    <citation type="submission" date="2022-12" db="EMBL/GenBank/DDBJ databases">
        <title>New Phytohabitans aurantiacus sp. RD004123 nov., an actinomycete isolated from soil.</title>
        <authorList>
            <person name="Triningsih D.W."/>
            <person name="Harunari E."/>
            <person name="Igarashi Y."/>
        </authorList>
    </citation>
    <scope>NUCLEOTIDE SEQUENCE</scope>
    <source>
        <strain evidence="2">RD004123</strain>
    </source>
</reference>
<evidence type="ECO:0000313" key="2">
    <source>
        <dbReference type="EMBL" id="GLI02704.1"/>
    </source>
</evidence>
<dbReference type="Gene3D" id="1.10.10.10">
    <property type="entry name" value="Winged helix-like DNA-binding domain superfamily/Winged helix DNA-binding domain"/>
    <property type="match status" value="1"/>
</dbReference>
<dbReference type="Gene3D" id="3.40.50.150">
    <property type="entry name" value="Vaccinia Virus protein VP39"/>
    <property type="match status" value="1"/>
</dbReference>
<name>A0ABQ5R7F6_9ACTN</name>
<dbReference type="InterPro" id="IPR036388">
    <property type="entry name" value="WH-like_DNA-bd_sf"/>
</dbReference>
<keyword evidence="2" id="KW-0489">Methyltransferase</keyword>
<dbReference type="SUPFAM" id="SSF53335">
    <property type="entry name" value="S-adenosyl-L-methionine-dependent methyltransferases"/>
    <property type="match status" value="1"/>
</dbReference>
<dbReference type="EMBL" id="BSDI01000068">
    <property type="protein sequence ID" value="GLI02704.1"/>
    <property type="molecule type" value="Genomic_DNA"/>
</dbReference>
<organism evidence="2 3">
    <name type="scientific">Phytohabitans aurantiacus</name>
    <dbReference type="NCBI Taxonomy" id="3016789"/>
    <lineage>
        <taxon>Bacteria</taxon>
        <taxon>Bacillati</taxon>
        <taxon>Actinomycetota</taxon>
        <taxon>Actinomycetes</taxon>
        <taxon>Micromonosporales</taxon>
        <taxon>Micromonosporaceae</taxon>
    </lineage>
</organism>
<evidence type="ECO:0000259" key="1">
    <source>
        <dbReference type="Pfam" id="PF13649"/>
    </source>
</evidence>
<accession>A0ABQ5R7F6</accession>
<gene>
    <name evidence="2" type="ORF">Pa4123_79820</name>
</gene>
<dbReference type="Proteomes" id="UP001144280">
    <property type="component" value="Unassembled WGS sequence"/>
</dbReference>
<proteinExistence type="predicted"/>
<dbReference type="CDD" id="cd02440">
    <property type="entry name" value="AdoMet_MTases"/>
    <property type="match status" value="1"/>
</dbReference>
<keyword evidence="3" id="KW-1185">Reference proteome</keyword>
<sequence length="331" mass="36988">MANSAQDDLFGYTEAYYATRSLLAAWRIGLLDAAQHDQVDIGDWAAAQDFDPDLLRALADYLVLRDLLERDGDAYRLSERARAMYPYFGYLPSHVGAYEPIFNALEDVLARRRTYGGDLDRSHQEVASGMSAMEEHLLGQLTRITDDIRFHGVVDLGCGSARLLSKLLAREPGLRGVGIDHEEVACAEARRTLEREGLSDRATILRGDATRLHELPAGTFDGIDLAIAMFVMHEVNYGRTRDEVVRCLRDIAEMLGPDGRLLMVEVSRVPADGPRRGLRFIPEYQLTHEFSHQRLIGRDDWESMLAEAGMKVLRTEPAGICEAFCFVASVA</sequence>
<keyword evidence="2" id="KW-0808">Transferase</keyword>
<dbReference type="GO" id="GO:0008168">
    <property type="term" value="F:methyltransferase activity"/>
    <property type="evidence" value="ECO:0007669"/>
    <property type="project" value="UniProtKB-KW"/>
</dbReference>
<evidence type="ECO:0000313" key="3">
    <source>
        <dbReference type="Proteomes" id="UP001144280"/>
    </source>
</evidence>